<protein>
    <submittedName>
        <fullName evidence="5">Uncharacterized protein</fullName>
    </submittedName>
</protein>
<feature type="signal peptide" evidence="2">
    <location>
        <begin position="1"/>
        <end position="27"/>
    </location>
</feature>
<dbReference type="Proteomes" id="UP000279275">
    <property type="component" value="Unassembled WGS sequence"/>
</dbReference>
<organism evidence="5 6">
    <name type="scientific">Nocardia stercoris</name>
    <dbReference type="NCBI Taxonomy" id="2483361"/>
    <lineage>
        <taxon>Bacteria</taxon>
        <taxon>Bacillati</taxon>
        <taxon>Actinomycetota</taxon>
        <taxon>Actinomycetes</taxon>
        <taxon>Mycobacteriales</taxon>
        <taxon>Nocardiaceae</taxon>
        <taxon>Nocardia</taxon>
    </lineage>
</organism>
<dbReference type="InterPro" id="IPR055797">
    <property type="entry name" value="DUF7373"/>
</dbReference>
<evidence type="ECO:0000256" key="2">
    <source>
        <dbReference type="SAM" id="SignalP"/>
    </source>
</evidence>
<sequence>MKRSMRILATALVAAACTVTVSSCGTAANKPTAGEIDVRTLDVGKYPIEPLDINADQEPGTLDWSQAGSVQMAEVVATPDQVDPKLIYNAGEYQSESFTAAVPKQILGDSDLLGPILQRDHMYFGFTTTGLDKASNDFSDYHWPALSSPGKGLAISVMQFGTEDDAKRAATDLYNARFDTYHDQNQPVPLPKYPDAHAQWQPGVASLEAFLPHGRYVTVAMVATPTADLGALTALAQQTFDVQQPLLDTRKLISDMDAVRLPLDPDYLLSRTLNPEQSESPSFDDVNLAVGAHTYLHYTMDRHASRTVLDALGATAVARTDAAVVVKARDTATAKKAVTEHLSTRPNGAPADAPPRVPDSACMEYPNSSSSRYTCMVAYRQYVGYVQAGQLTDAQQRAAAQYALLANSQWE</sequence>
<evidence type="ECO:0000259" key="4">
    <source>
        <dbReference type="Pfam" id="PF24092"/>
    </source>
</evidence>
<evidence type="ECO:0000313" key="6">
    <source>
        <dbReference type="Proteomes" id="UP000279275"/>
    </source>
</evidence>
<dbReference type="Pfam" id="PF24092">
    <property type="entry name" value="DUF7373_C"/>
    <property type="match status" value="1"/>
</dbReference>
<feature type="region of interest" description="Disordered" evidence="1">
    <location>
        <begin position="339"/>
        <end position="359"/>
    </location>
</feature>
<evidence type="ECO:0000256" key="1">
    <source>
        <dbReference type="SAM" id="MobiDB-lite"/>
    </source>
</evidence>
<name>A0A3M2L2G5_9NOCA</name>
<feature type="chain" id="PRO_5017997932" evidence="2">
    <location>
        <begin position="28"/>
        <end position="411"/>
    </location>
</feature>
<gene>
    <name evidence="5" type="ORF">EBN03_16765</name>
</gene>
<dbReference type="InterPro" id="IPR056463">
    <property type="entry name" value="DUF7373_C"/>
</dbReference>
<dbReference type="OrthoDB" id="4565228at2"/>
<feature type="domain" description="DUF7373" evidence="4">
    <location>
        <begin position="268"/>
        <end position="408"/>
    </location>
</feature>
<dbReference type="RefSeq" id="WP_122188959.1">
    <property type="nucleotide sequence ID" value="NZ_RFFH01000006.1"/>
</dbReference>
<comment type="caution">
    <text evidence="5">The sequence shown here is derived from an EMBL/GenBank/DDBJ whole genome shotgun (WGS) entry which is preliminary data.</text>
</comment>
<dbReference type="AlphaFoldDB" id="A0A3M2L2G5"/>
<reference evidence="5 6" key="1">
    <citation type="submission" date="2018-10" db="EMBL/GenBank/DDBJ databases">
        <title>Isolation from cow dung.</title>
        <authorList>
            <person name="Ling L."/>
        </authorList>
    </citation>
    <scope>NUCLEOTIDE SEQUENCE [LARGE SCALE GENOMIC DNA]</scope>
    <source>
        <strain evidence="5 6">NEAU-LL90</strain>
    </source>
</reference>
<proteinExistence type="predicted"/>
<evidence type="ECO:0000259" key="3">
    <source>
        <dbReference type="Pfam" id="PF24088"/>
    </source>
</evidence>
<keyword evidence="2" id="KW-0732">Signal</keyword>
<dbReference type="EMBL" id="RFFH01000006">
    <property type="protein sequence ID" value="RMI31827.1"/>
    <property type="molecule type" value="Genomic_DNA"/>
</dbReference>
<dbReference type="PROSITE" id="PS51257">
    <property type="entry name" value="PROKAR_LIPOPROTEIN"/>
    <property type="match status" value="1"/>
</dbReference>
<keyword evidence="6" id="KW-1185">Reference proteome</keyword>
<evidence type="ECO:0000313" key="5">
    <source>
        <dbReference type="EMBL" id="RMI31827.1"/>
    </source>
</evidence>
<accession>A0A3M2L2G5</accession>
<dbReference type="Pfam" id="PF24088">
    <property type="entry name" value="DUF7373"/>
    <property type="match status" value="1"/>
</dbReference>
<feature type="domain" description="DUF7373" evidence="3">
    <location>
        <begin position="64"/>
        <end position="262"/>
    </location>
</feature>